<comment type="caution">
    <text evidence="1">The sequence shown here is derived from an EMBL/GenBank/DDBJ whole genome shotgun (WGS) entry which is preliminary data.</text>
</comment>
<evidence type="ECO:0000313" key="1">
    <source>
        <dbReference type="EMBL" id="CAI0430980.1"/>
    </source>
</evidence>
<dbReference type="AlphaFoldDB" id="A0AAV0LBI0"/>
<dbReference type="Proteomes" id="UP001154282">
    <property type="component" value="Unassembled WGS sequence"/>
</dbReference>
<dbReference type="EMBL" id="CAMGYJ010000006">
    <property type="protein sequence ID" value="CAI0430980.1"/>
    <property type="molecule type" value="Genomic_DNA"/>
</dbReference>
<keyword evidence="3" id="KW-1185">Reference proteome</keyword>
<evidence type="ECO:0000313" key="2">
    <source>
        <dbReference type="EMBL" id="CAI0430981.1"/>
    </source>
</evidence>
<gene>
    <name evidence="1" type="ORF">LITE_LOCUS22853</name>
    <name evidence="2" type="ORF">LITE_LOCUS22854</name>
</gene>
<dbReference type="EMBL" id="CAMGYJ010000006">
    <property type="protein sequence ID" value="CAI0430981.1"/>
    <property type="molecule type" value="Genomic_DNA"/>
</dbReference>
<proteinExistence type="predicted"/>
<evidence type="ECO:0000313" key="3">
    <source>
        <dbReference type="Proteomes" id="UP001154282"/>
    </source>
</evidence>
<sequence length="66" mass="7671">MHYVITSSQKTLYSKKTCILRIQHLERTSNTCSTFGRPCVISPDLDFSYINVTIVSPSERIFPYWP</sequence>
<name>A0AAV0LBI0_9ROSI</name>
<accession>A0AAV0LBI0</accession>
<protein>
    <submittedName>
        <fullName evidence="1">Uncharacterized protein</fullName>
    </submittedName>
</protein>
<organism evidence="1 3">
    <name type="scientific">Linum tenue</name>
    <dbReference type="NCBI Taxonomy" id="586396"/>
    <lineage>
        <taxon>Eukaryota</taxon>
        <taxon>Viridiplantae</taxon>
        <taxon>Streptophyta</taxon>
        <taxon>Embryophyta</taxon>
        <taxon>Tracheophyta</taxon>
        <taxon>Spermatophyta</taxon>
        <taxon>Magnoliopsida</taxon>
        <taxon>eudicotyledons</taxon>
        <taxon>Gunneridae</taxon>
        <taxon>Pentapetalae</taxon>
        <taxon>rosids</taxon>
        <taxon>fabids</taxon>
        <taxon>Malpighiales</taxon>
        <taxon>Linaceae</taxon>
        <taxon>Linum</taxon>
    </lineage>
</organism>
<reference evidence="1" key="1">
    <citation type="submission" date="2022-08" db="EMBL/GenBank/DDBJ databases">
        <authorList>
            <person name="Gutierrez-Valencia J."/>
        </authorList>
    </citation>
    <scope>NUCLEOTIDE SEQUENCE</scope>
</reference>